<dbReference type="PANTHER" id="PTHR44758">
    <property type="entry name" value="NAD(P) TRANSHYDROGENASE SUBUNIT BETA"/>
    <property type="match status" value="1"/>
</dbReference>
<feature type="transmembrane region" description="Helical" evidence="16">
    <location>
        <begin position="65"/>
        <end position="84"/>
    </location>
</feature>
<keyword evidence="11 16" id="KW-1133">Transmembrane helix</keyword>
<comment type="subcellular location">
    <subcellularLocation>
        <location evidence="2">Cell inner membrane</location>
        <topology evidence="2">Multi-pass membrane protein</topology>
    </subcellularLocation>
</comment>
<feature type="transmembrane region" description="Helical" evidence="16">
    <location>
        <begin position="180"/>
        <end position="199"/>
    </location>
</feature>
<evidence type="ECO:0000256" key="1">
    <source>
        <dbReference type="ARBA" id="ARBA00003943"/>
    </source>
</evidence>
<evidence type="ECO:0000256" key="2">
    <source>
        <dbReference type="ARBA" id="ARBA00004429"/>
    </source>
</evidence>
<evidence type="ECO:0000256" key="11">
    <source>
        <dbReference type="ARBA" id="ARBA00022989"/>
    </source>
</evidence>
<feature type="transmembrane region" description="Helical" evidence="16">
    <location>
        <begin position="96"/>
        <end position="116"/>
    </location>
</feature>
<dbReference type="Proteomes" id="UP000242660">
    <property type="component" value="Unassembled WGS sequence"/>
</dbReference>
<evidence type="ECO:0000256" key="8">
    <source>
        <dbReference type="ARBA" id="ARBA00022692"/>
    </source>
</evidence>
<protein>
    <recommendedName>
        <fullName evidence="5 15">NAD(P) transhydrogenase subunit beta</fullName>
        <ecNumber evidence="4 15">7.1.1.1</ecNumber>
    </recommendedName>
    <alternativeName>
        <fullName evidence="15">Nicotinamide nucleotide transhydrogenase subunit beta</fullName>
    </alternativeName>
</protein>
<keyword evidence="8 16" id="KW-0812">Transmembrane</keyword>
<gene>
    <name evidence="18" type="primary">pntB</name>
    <name evidence="18" type="ORF">BZL35_00550</name>
</gene>
<dbReference type="PIRSF" id="PIRSF000204">
    <property type="entry name" value="PNTB"/>
    <property type="match status" value="1"/>
</dbReference>
<dbReference type="EC" id="7.1.1.1" evidence="4 15"/>
<evidence type="ECO:0000256" key="9">
    <source>
        <dbReference type="ARBA" id="ARBA00022857"/>
    </source>
</evidence>
<feature type="transmembrane region" description="Helical" evidence="16">
    <location>
        <begin position="255"/>
        <end position="275"/>
    </location>
</feature>
<feature type="transmembrane region" description="Helical" evidence="16">
    <location>
        <begin position="319"/>
        <end position="338"/>
    </location>
</feature>
<evidence type="ECO:0000256" key="13">
    <source>
        <dbReference type="ARBA" id="ARBA00023136"/>
    </source>
</evidence>
<dbReference type="SUPFAM" id="SSF52467">
    <property type="entry name" value="DHS-like NAD/FAD-binding domain"/>
    <property type="match status" value="1"/>
</dbReference>
<evidence type="ECO:0000256" key="14">
    <source>
        <dbReference type="ARBA" id="ARBA00048202"/>
    </source>
</evidence>
<accession>A0ABX5FF19</accession>
<evidence type="ECO:0000256" key="12">
    <source>
        <dbReference type="ARBA" id="ARBA00023027"/>
    </source>
</evidence>
<feature type="transmembrane region" description="Helical" evidence="16">
    <location>
        <begin position="33"/>
        <end position="53"/>
    </location>
</feature>
<evidence type="ECO:0000256" key="10">
    <source>
        <dbReference type="ARBA" id="ARBA00022967"/>
    </source>
</evidence>
<comment type="function">
    <text evidence="1 15">The transhydrogenation between NADH and NADP is coupled to respiration and ATP hydrolysis and functions as a proton pump across the membrane.</text>
</comment>
<dbReference type="PANTHER" id="PTHR44758:SF1">
    <property type="entry name" value="NAD(P) TRANSHYDROGENASE SUBUNIT BETA"/>
    <property type="match status" value="1"/>
</dbReference>
<dbReference type="Gene3D" id="3.40.50.1220">
    <property type="entry name" value="TPP-binding domain"/>
    <property type="match status" value="1"/>
</dbReference>
<reference evidence="18 19" key="1">
    <citation type="journal article" date="2017" name="Front. Microbiol.">
        <title>Genome of Ca. Pandoraea novymonadis, an Endosymbiotic Bacterium of the Trypanosomatid Novymonas esmeraldas.</title>
        <authorList>
            <person name="Kostygov A.Y."/>
            <person name="Butenko A."/>
            <person name="Nenarokova A."/>
            <person name="Tashyreva D."/>
            <person name="Flegontov P."/>
            <person name="Lukes J."/>
            <person name="Yurchenko V."/>
        </authorList>
    </citation>
    <scope>NUCLEOTIDE SEQUENCE [LARGE SCALE GENOMIC DNA]</scope>
    <source>
        <strain evidence="18 19">E262</strain>
    </source>
</reference>
<organism evidence="18 19">
    <name type="scientific">Candidatus Pandoraea novymonadis</name>
    <dbReference type="NCBI Taxonomy" id="1808959"/>
    <lineage>
        <taxon>Bacteria</taxon>
        <taxon>Pseudomonadati</taxon>
        <taxon>Pseudomonadota</taxon>
        <taxon>Betaproteobacteria</taxon>
        <taxon>Burkholderiales</taxon>
        <taxon>Burkholderiaceae</taxon>
        <taxon>Pandoraea</taxon>
    </lineage>
</organism>
<feature type="transmembrane region" description="Helical" evidence="16">
    <location>
        <begin position="282"/>
        <end position="299"/>
    </location>
</feature>
<comment type="similarity">
    <text evidence="3 15">Belongs to the PNT beta subunit family.</text>
</comment>
<keyword evidence="19" id="KW-1185">Reference proteome</keyword>
<evidence type="ECO:0000313" key="19">
    <source>
        <dbReference type="Proteomes" id="UP000242660"/>
    </source>
</evidence>
<name>A0ABX5FF19_9BURK</name>
<dbReference type="EMBL" id="MUHY01000001">
    <property type="protein sequence ID" value="PSB92310.1"/>
    <property type="molecule type" value="Genomic_DNA"/>
</dbReference>
<keyword evidence="9 15" id="KW-0521">NADP</keyword>
<evidence type="ECO:0000256" key="5">
    <source>
        <dbReference type="ARBA" id="ARBA00014581"/>
    </source>
</evidence>
<evidence type="ECO:0000256" key="15">
    <source>
        <dbReference type="PIRNR" id="PIRNR000204"/>
    </source>
</evidence>
<evidence type="ECO:0000313" key="18">
    <source>
        <dbReference type="EMBL" id="PSB92310.1"/>
    </source>
</evidence>
<keyword evidence="6 15" id="KW-1003">Cell membrane</keyword>
<feature type="transmembrane region" description="Helical" evidence="16">
    <location>
        <begin position="206"/>
        <end position="226"/>
    </location>
</feature>
<evidence type="ECO:0000256" key="7">
    <source>
        <dbReference type="ARBA" id="ARBA00022519"/>
    </source>
</evidence>
<keyword evidence="13 15" id="KW-0472">Membrane</keyword>
<keyword evidence="7 15" id="KW-0997">Cell inner membrane</keyword>
<evidence type="ECO:0000259" key="17">
    <source>
        <dbReference type="Pfam" id="PF02233"/>
    </source>
</evidence>
<feature type="transmembrane region" description="Helical" evidence="16">
    <location>
        <begin position="137"/>
        <end position="160"/>
    </location>
</feature>
<dbReference type="Pfam" id="PF02233">
    <property type="entry name" value="PNTB"/>
    <property type="match status" value="1"/>
</dbReference>
<dbReference type="RefSeq" id="WP_106182647.1">
    <property type="nucleotide sequence ID" value="NZ_MUHY01000001.1"/>
</dbReference>
<dbReference type="InterPro" id="IPR012136">
    <property type="entry name" value="NADH_DH_b"/>
</dbReference>
<comment type="caution">
    <text evidence="18">The sequence shown here is derived from an EMBL/GenBank/DDBJ whole genome shotgun (WGS) entry which is preliminary data.</text>
</comment>
<evidence type="ECO:0000256" key="4">
    <source>
        <dbReference type="ARBA" id="ARBA00012943"/>
    </source>
</evidence>
<proteinExistence type="inferred from homology"/>
<keyword evidence="12 15" id="KW-0520">NAD</keyword>
<evidence type="ECO:0000256" key="16">
    <source>
        <dbReference type="SAM" id="Phobius"/>
    </source>
</evidence>
<evidence type="ECO:0000256" key="3">
    <source>
        <dbReference type="ARBA" id="ARBA00007919"/>
    </source>
</evidence>
<evidence type="ECO:0000256" key="6">
    <source>
        <dbReference type="ARBA" id="ARBA00022475"/>
    </source>
</evidence>
<sequence>MSMNLATLLYLLASICFIQALKGLSTPKTARCGNVFGMIGMSIAALTTIMLILELHKLSNSDTSGLILILSGLVIGGGMGSYLARKVEMTKMPELVAAMHSLIGLAAVCIAIAAVAEPSALGIASSVETSIPMSNKIELFIGTFVGAITFSGSIIAFGKLSGRYKFRLFQGAPVLFRGQHMVNLILAIGMISFGISFCLSQSWLAFCVMVGIAFVLGVLIIIPIGGADMPVVISMLNSYSGWAAAGIGFSLNNPMLIISGSLVGSSGAILSYIMCRAMNRSFFNVLIGGFGATIGNIAVHGNSPQQRPVKSGSADDAAFLMSNAESLIIVPGYGLAVARAQHALKKLTDKLVEKGIQVRYAIHPVAGRMPGHMNVLLAEAEVPYDQVFEMEEINAEFSQTDVVLVLGANDVVNPIANDPQSPIAGMPILEAYKGKNVIVNKRSMAAGYAGLDNELFYLDKTMMVFGDAKKIVEDMVKAVD</sequence>
<feature type="domain" description="NADP transhydrogenase beta-like" evidence="17">
    <location>
        <begin position="7"/>
        <end position="477"/>
    </location>
</feature>
<dbReference type="InterPro" id="IPR029035">
    <property type="entry name" value="DHS-like_NAD/FAD-binding_dom"/>
</dbReference>
<keyword evidence="10 15" id="KW-1278">Translocase</keyword>
<comment type="catalytic activity">
    <reaction evidence="14 15">
        <text>NAD(+) + NADPH + H(+)(in) = NADH + NADP(+) + H(+)(out)</text>
        <dbReference type="Rhea" id="RHEA:47992"/>
        <dbReference type="ChEBI" id="CHEBI:15378"/>
        <dbReference type="ChEBI" id="CHEBI:57540"/>
        <dbReference type="ChEBI" id="CHEBI:57783"/>
        <dbReference type="ChEBI" id="CHEBI:57945"/>
        <dbReference type="ChEBI" id="CHEBI:58349"/>
        <dbReference type="EC" id="7.1.1.1"/>
    </reaction>
</comment>
<dbReference type="InterPro" id="IPR034300">
    <property type="entry name" value="PNTB-like"/>
</dbReference>